<dbReference type="Pfam" id="PF06506">
    <property type="entry name" value="PrpR_N"/>
    <property type="match status" value="1"/>
</dbReference>
<reference evidence="6 7" key="1">
    <citation type="submission" date="2021-06" db="EMBL/GenBank/DDBJ databases">
        <authorList>
            <person name="Sun Q."/>
            <person name="Li D."/>
        </authorList>
    </citation>
    <scope>NUCLEOTIDE SEQUENCE [LARGE SCALE GENOMIC DNA]</scope>
    <source>
        <strain evidence="6 7">MSJ-2</strain>
    </source>
</reference>
<keyword evidence="7" id="KW-1185">Reference proteome</keyword>
<dbReference type="Pfam" id="PF02954">
    <property type="entry name" value="HTH_8"/>
    <property type="match status" value="1"/>
</dbReference>
<keyword evidence="3" id="KW-0805">Transcription regulation</keyword>
<sequence length="583" mass="65523">MRKIKLLGIAPYEGMIELMQNVAQQRSDIELTAFLGDLDAGVAVVERYITPDTDAIISRGGTAKMIRTHFSIPVVEISLSAYDVLRAIRLARSFSENFIIIGFENITGCAKMLCDLLQIDAEIITIESAADVQRILEEATKKGYQTILGDMITATYAHRLGLNAILITSGLESIQDAFNQAKQICQAYVELKDRCALMSAMLQMCPPSAVYTKKGDLVYAAPSLPDPTLENTFKKYIPVVSEGRSVSFSRQADTTVYDFDGFMIQAAEEQMCMFCATGTHSAKIPEESAVRIYNQQDASIFNDYFGACETAQEFIHIIEQLACTRRTILLCGERGSNCDETAFYMHIHSEFAENSFILINCARISDAEFENLLTERRSLLYKRNSTVYFAHAEAMSLQQQEYAVAYLYGNIQGSRYIFSAESDCKFQNSELHRYLTEDILCGCVRIPPIRELKNDIPSICAAYINVLNISMGKQILGLSPEAQIFARDYIWPGNRIQMKRVLQSAMMRCRYYYLSEADIKEALKAESVQSGLPLQPDIDLTQSLNEINKRIVSLVLEEEGMNQSKAALRLGISRSTIWRMVHS</sequence>
<evidence type="ECO:0000256" key="1">
    <source>
        <dbReference type="ARBA" id="ARBA00022741"/>
    </source>
</evidence>
<evidence type="ECO:0000313" key="7">
    <source>
        <dbReference type="Proteomes" id="UP000787672"/>
    </source>
</evidence>
<keyword evidence="1" id="KW-0547">Nucleotide-binding</keyword>
<organism evidence="6 7">
    <name type="scientific">Dysosmobacter acutus</name>
    <dbReference type="NCBI Taxonomy" id="2841504"/>
    <lineage>
        <taxon>Bacteria</taxon>
        <taxon>Bacillati</taxon>
        <taxon>Bacillota</taxon>
        <taxon>Clostridia</taxon>
        <taxon>Eubacteriales</taxon>
        <taxon>Oscillospiraceae</taxon>
        <taxon>Dysosmobacter</taxon>
    </lineage>
</organism>
<dbReference type="InterPro" id="IPR002197">
    <property type="entry name" value="HTH_Fis"/>
</dbReference>
<evidence type="ECO:0000256" key="4">
    <source>
        <dbReference type="ARBA" id="ARBA00023163"/>
    </source>
</evidence>
<dbReference type="InterPro" id="IPR002078">
    <property type="entry name" value="Sigma_54_int"/>
</dbReference>
<gene>
    <name evidence="6" type="ORF">KQI82_01075</name>
</gene>
<accession>A0ABS6F898</accession>
<evidence type="ECO:0000313" key="6">
    <source>
        <dbReference type="EMBL" id="MBU5625524.1"/>
    </source>
</evidence>
<proteinExistence type="predicted"/>
<dbReference type="PROSITE" id="PS50045">
    <property type="entry name" value="SIGMA54_INTERACT_4"/>
    <property type="match status" value="1"/>
</dbReference>
<dbReference type="Pfam" id="PF25601">
    <property type="entry name" value="AAA_lid_14"/>
    <property type="match status" value="1"/>
</dbReference>
<dbReference type="RefSeq" id="WP_216557483.1">
    <property type="nucleotide sequence ID" value="NZ_JAHLQN010000001.1"/>
</dbReference>
<comment type="caution">
    <text evidence="6">The sequence shown here is derived from an EMBL/GenBank/DDBJ whole genome shotgun (WGS) entry which is preliminary data.</text>
</comment>
<dbReference type="Pfam" id="PF00158">
    <property type="entry name" value="Sigma54_activat"/>
    <property type="match status" value="1"/>
</dbReference>
<name>A0ABS6F898_9FIRM</name>
<dbReference type="PANTHER" id="PTHR32071">
    <property type="entry name" value="TRANSCRIPTIONAL REGULATORY PROTEIN"/>
    <property type="match status" value="1"/>
</dbReference>
<protein>
    <submittedName>
        <fullName evidence="6">PrpR N-terminal domain-containing protein</fullName>
    </submittedName>
</protein>
<dbReference type="InterPro" id="IPR058031">
    <property type="entry name" value="AAA_lid_NorR"/>
</dbReference>
<evidence type="ECO:0000256" key="3">
    <source>
        <dbReference type="ARBA" id="ARBA00023015"/>
    </source>
</evidence>
<feature type="domain" description="Sigma-54 factor interaction" evidence="5">
    <location>
        <begin position="304"/>
        <end position="507"/>
    </location>
</feature>
<keyword evidence="2" id="KW-0067">ATP-binding</keyword>
<keyword evidence="4" id="KW-0804">Transcription</keyword>
<dbReference type="InterPro" id="IPR010524">
    <property type="entry name" value="Sig_transdc_resp-reg_PrpR_N"/>
</dbReference>
<dbReference type="EMBL" id="JAHLQN010000001">
    <property type="protein sequence ID" value="MBU5625524.1"/>
    <property type="molecule type" value="Genomic_DNA"/>
</dbReference>
<evidence type="ECO:0000259" key="5">
    <source>
        <dbReference type="PROSITE" id="PS50045"/>
    </source>
</evidence>
<dbReference type="Proteomes" id="UP000787672">
    <property type="component" value="Unassembled WGS sequence"/>
</dbReference>
<evidence type="ECO:0000256" key="2">
    <source>
        <dbReference type="ARBA" id="ARBA00022840"/>
    </source>
</evidence>